<dbReference type="PANTHER" id="PTHR30023">
    <property type="entry name" value="D-ALANYL-D-ALANINE CARBOXYPEPTIDASE"/>
    <property type="match status" value="1"/>
</dbReference>
<feature type="chain" id="PRO_5046446850" evidence="3">
    <location>
        <begin position="23"/>
        <end position="486"/>
    </location>
</feature>
<dbReference type="Proteomes" id="UP001056201">
    <property type="component" value="Chromosome 2"/>
</dbReference>
<dbReference type="Gene3D" id="3.40.710.10">
    <property type="entry name" value="DD-peptidase/beta-lactamase superfamily"/>
    <property type="match status" value="1"/>
</dbReference>
<name>A0ABY4S901_AQUTE</name>
<comment type="similarity">
    <text evidence="1">Belongs to the peptidase S13 family.</text>
</comment>
<dbReference type="RefSeq" id="WP_250198055.1">
    <property type="nucleotide sequence ID" value="NZ_CP097636.1"/>
</dbReference>
<evidence type="ECO:0000313" key="5">
    <source>
        <dbReference type="Proteomes" id="UP001056201"/>
    </source>
</evidence>
<keyword evidence="5" id="KW-1185">Reference proteome</keyword>
<protein>
    <submittedName>
        <fullName evidence="4">D-alanyl-D-alanine carboxypeptidase/D-alanyl-D-alanine-endopeptidase</fullName>
        <ecNumber evidence="4">3.4.16.4</ecNumber>
    </submittedName>
</protein>
<keyword evidence="4" id="KW-0121">Carboxypeptidase</keyword>
<dbReference type="Gene3D" id="3.50.80.20">
    <property type="entry name" value="D-Ala-D-Ala carboxypeptidase C, peptidase S13"/>
    <property type="match status" value="1"/>
</dbReference>
<dbReference type="PANTHER" id="PTHR30023:SF0">
    <property type="entry name" value="PENICILLIN-SENSITIVE CARBOXYPEPTIDASE A"/>
    <property type="match status" value="1"/>
</dbReference>
<proteinExistence type="inferred from homology"/>
<evidence type="ECO:0000256" key="3">
    <source>
        <dbReference type="SAM" id="SignalP"/>
    </source>
</evidence>
<sequence>MPVSSLFVALWLGLAAAGAATAQSIGNLPPEAAAVLQRERIPPEALSVVVEEVGALPVRGQPPAPRLRLQADKPVNPASLTKLLTTYAALDLLGPAWSWNTPVWINGEVRDGVLDGSLIIQGRGDPKLVLERVWLLLRRVQAAGVREIRGDIVLDTDAFAPPRASPADFDNEPLRPYNVRADALLLNQKTVIYRFTPDAVRNVARISAEPALAGTTVQAELPMAEGPCGDWRSTVKPRFDDPAQVRFEGRYPLACGERLWPVADPAPQTYAARLLAQLWAEAGGQLRGKVRAGPAPTATPPSFQFESPPLAEVVRDINKFSNNTMAQQLFLTLGLERAGQGTPEAAREVLQRWLAERLRIDPATQQALVIDNGSGLSRDTRMPAALLARLLQSAWSSPVMPDLMASLPASGTDGTLRRSQAPAGRAHLKTGSLRDVAGVAGYVLGDSGRRYLLVAIVNHPNAAAARPAFDALVQWTLRDGAVPGTP</sequence>
<dbReference type="Pfam" id="PF02113">
    <property type="entry name" value="Peptidase_S13"/>
    <property type="match status" value="1"/>
</dbReference>
<dbReference type="EMBL" id="CP097636">
    <property type="protein sequence ID" value="URI09832.1"/>
    <property type="molecule type" value="Genomic_DNA"/>
</dbReference>
<dbReference type="NCBIfam" id="TIGR00666">
    <property type="entry name" value="PBP4"/>
    <property type="match status" value="1"/>
</dbReference>
<dbReference type="PRINTS" id="PR00922">
    <property type="entry name" value="DADACBPTASE3"/>
</dbReference>
<evidence type="ECO:0000256" key="1">
    <source>
        <dbReference type="ARBA" id="ARBA00006096"/>
    </source>
</evidence>
<feature type="signal peptide" evidence="3">
    <location>
        <begin position="1"/>
        <end position="22"/>
    </location>
</feature>
<keyword evidence="2 4" id="KW-0378">Hydrolase</keyword>
<dbReference type="EC" id="3.4.16.4" evidence="4"/>
<accession>A0ABY4S901</accession>
<dbReference type="GO" id="GO:0009002">
    <property type="term" value="F:serine-type D-Ala-D-Ala carboxypeptidase activity"/>
    <property type="evidence" value="ECO:0007669"/>
    <property type="project" value="UniProtKB-EC"/>
</dbReference>
<dbReference type="SUPFAM" id="SSF56601">
    <property type="entry name" value="beta-lactamase/transpeptidase-like"/>
    <property type="match status" value="1"/>
</dbReference>
<reference evidence="4" key="1">
    <citation type="submission" date="2022-05" db="EMBL/GenBank/DDBJ databases">
        <title>An RpoN-dependent PEP-CTERM gene is involved in floc formation of an Aquincola tertiaricarbonis strain.</title>
        <authorList>
            <person name="Qiu D."/>
            <person name="Xia M."/>
        </authorList>
    </citation>
    <scope>NUCLEOTIDE SEQUENCE</scope>
    <source>
        <strain evidence="4">RN12</strain>
    </source>
</reference>
<evidence type="ECO:0000256" key="2">
    <source>
        <dbReference type="ARBA" id="ARBA00022801"/>
    </source>
</evidence>
<organism evidence="4 5">
    <name type="scientific">Aquincola tertiaricarbonis</name>
    <dbReference type="NCBI Taxonomy" id="391953"/>
    <lineage>
        <taxon>Bacteria</taxon>
        <taxon>Pseudomonadati</taxon>
        <taxon>Pseudomonadota</taxon>
        <taxon>Betaproteobacteria</taxon>
        <taxon>Burkholderiales</taxon>
        <taxon>Sphaerotilaceae</taxon>
        <taxon>Aquincola</taxon>
    </lineage>
</organism>
<evidence type="ECO:0000313" key="4">
    <source>
        <dbReference type="EMBL" id="URI09832.1"/>
    </source>
</evidence>
<keyword evidence="4" id="KW-0645">Protease</keyword>
<keyword evidence="3" id="KW-0732">Signal</keyword>
<dbReference type="InterPro" id="IPR000667">
    <property type="entry name" value="Peptidase_S13"/>
</dbReference>
<gene>
    <name evidence="4" type="primary">dacB</name>
    <name evidence="4" type="ORF">MW290_30265</name>
</gene>
<dbReference type="InterPro" id="IPR012338">
    <property type="entry name" value="Beta-lactam/transpept-like"/>
</dbReference>